<keyword evidence="10 12" id="KW-0234">DNA repair</keyword>
<evidence type="ECO:0000256" key="4">
    <source>
        <dbReference type="ARBA" id="ARBA00022490"/>
    </source>
</evidence>
<keyword evidence="9 12" id="KW-0238">DNA-binding</keyword>
<evidence type="ECO:0000256" key="13">
    <source>
        <dbReference type="RuleBase" id="RU000578"/>
    </source>
</evidence>
<dbReference type="GO" id="GO:0005737">
    <property type="term" value="C:cytoplasm"/>
    <property type="evidence" value="ECO:0007669"/>
    <property type="project" value="UniProtKB-SubCell"/>
</dbReference>
<dbReference type="Pfam" id="PF02463">
    <property type="entry name" value="SMC_N"/>
    <property type="match status" value="1"/>
</dbReference>
<dbReference type="NCBIfam" id="TIGR00611">
    <property type="entry name" value="recf"/>
    <property type="match status" value="1"/>
</dbReference>
<dbReference type="Proteomes" id="UP000663499">
    <property type="component" value="Chromosome"/>
</dbReference>
<keyword evidence="5 12" id="KW-0235">DNA replication</keyword>
<dbReference type="PROSITE" id="PS00617">
    <property type="entry name" value="RECF_1"/>
    <property type="match status" value="1"/>
</dbReference>
<sequence>MHLEKLKLYNFRNYPELEVFFHDKMNLILGENGQGKTNLLESIYFLSRGRSFRNPNRELVKTGEEKAFVDGIFVRNDTDSKEHVQITMNYGLSAEGTSILLNRKKLKSRSELAGKILIVDFTPEDLSIVKDGPDKRRRFIDNELLNIKPVHGAALKEYGKILRQRNELLKTMQRDPSVKDTLFVWDERLVKTGKKILFNRIGFMQKINGIAKEIHENLTDGKEALKLYYYSNLIKNNDDLSSFEEIFRQKLDQNLSQDIRRGSTSAGPHLDDIKININDMDAKTYGSQGQKRTCALSLKLSQTSIIKEETGEDAIVLLDDVMSELDGNRQQRIMEHFKDNQIVITSTEISFLDQLPKSMKKIYNVKSGKLY</sequence>
<comment type="subcellular location">
    <subcellularLocation>
        <location evidence="1 12 13">Cytoplasm</location>
    </subcellularLocation>
</comment>
<evidence type="ECO:0000256" key="6">
    <source>
        <dbReference type="ARBA" id="ARBA00022741"/>
    </source>
</evidence>
<dbReference type="RefSeq" id="WP_207298926.1">
    <property type="nucleotide sequence ID" value="NZ_CP071444.1"/>
</dbReference>
<dbReference type="InterPro" id="IPR018078">
    <property type="entry name" value="DNA-binding_RecF_CS"/>
</dbReference>
<evidence type="ECO:0000256" key="5">
    <source>
        <dbReference type="ARBA" id="ARBA00022705"/>
    </source>
</evidence>
<dbReference type="GO" id="GO:0009432">
    <property type="term" value="P:SOS response"/>
    <property type="evidence" value="ECO:0007669"/>
    <property type="project" value="UniProtKB-UniRule"/>
</dbReference>
<dbReference type="GO" id="GO:0006302">
    <property type="term" value="P:double-strand break repair"/>
    <property type="evidence" value="ECO:0007669"/>
    <property type="project" value="TreeGrafter"/>
</dbReference>
<evidence type="ECO:0000256" key="1">
    <source>
        <dbReference type="ARBA" id="ARBA00004496"/>
    </source>
</evidence>
<keyword evidence="6 12" id="KW-0547">Nucleotide-binding</keyword>
<dbReference type="InterPro" id="IPR027417">
    <property type="entry name" value="P-loop_NTPase"/>
</dbReference>
<dbReference type="InterPro" id="IPR042174">
    <property type="entry name" value="RecF_2"/>
</dbReference>
<evidence type="ECO:0000256" key="11">
    <source>
        <dbReference type="ARBA" id="ARBA00023236"/>
    </source>
</evidence>
<keyword evidence="16" id="KW-1185">Reference proteome</keyword>
<dbReference type="GO" id="GO:0000731">
    <property type="term" value="P:DNA synthesis involved in DNA repair"/>
    <property type="evidence" value="ECO:0007669"/>
    <property type="project" value="TreeGrafter"/>
</dbReference>
<dbReference type="PROSITE" id="PS00618">
    <property type="entry name" value="RECF_2"/>
    <property type="match status" value="1"/>
</dbReference>
<dbReference type="PANTHER" id="PTHR32182">
    <property type="entry name" value="DNA REPLICATION AND REPAIR PROTEIN RECF"/>
    <property type="match status" value="1"/>
</dbReference>
<protein>
    <recommendedName>
        <fullName evidence="3 12">DNA replication and repair protein RecF</fullName>
    </recommendedName>
</protein>
<dbReference type="HAMAP" id="MF_00365">
    <property type="entry name" value="RecF"/>
    <property type="match status" value="1"/>
</dbReference>
<evidence type="ECO:0000256" key="12">
    <source>
        <dbReference type="HAMAP-Rule" id="MF_00365"/>
    </source>
</evidence>
<dbReference type="GO" id="GO:0005524">
    <property type="term" value="F:ATP binding"/>
    <property type="evidence" value="ECO:0007669"/>
    <property type="project" value="UniProtKB-UniRule"/>
</dbReference>
<dbReference type="GO" id="GO:0006260">
    <property type="term" value="P:DNA replication"/>
    <property type="evidence" value="ECO:0007669"/>
    <property type="project" value="UniProtKB-UniRule"/>
</dbReference>
<dbReference type="Gene3D" id="1.20.1050.90">
    <property type="entry name" value="RecF/RecN/SMC, N-terminal domain"/>
    <property type="match status" value="1"/>
</dbReference>
<comment type="similarity">
    <text evidence="2 12 13">Belongs to the RecF family.</text>
</comment>
<gene>
    <name evidence="12 15" type="primary">recF</name>
    <name evidence="15" type="ORF">J0B03_07005</name>
</gene>
<keyword evidence="8 12" id="KW-0067">ATP-binding</keyword>
<dbReference type="KEGG" id="alka:J0B03_07005"/>
<keyword evidence="11 12" id="KW-0742">SOS response</keyword>
<evidence type="ECO:0000256" key="10">
    <source>
        <dbReference type="ARBA" id="ARBA00023204"/>
    </source>
</evidence>
<organism evidence="15 16">
    <name type="scientific">Alkalibacter rhizosphaerae</name>
    <dbReference type="NCBI Taxonomy" id="2815577"/>
    <lineage>
        <taxon>Bacteria</taxon>
        <taxon>Bacillati</taxon>
        <taxon>Bacillota</taxon>
        <taxon>Clostridia</taxon>
        <taxon>Eubacteriales</taxon>
        <taxon>Eubacteriaceae</taxon>
        <taxon>Alkalibacter</taxon>
    </lineage>
</organism>
<dbReference type="GO" id="GO:0003697">
    <property type="term" value="F:single-stranded DNA binding"/>
    <property type="evidence" value="ECO:0007669"/>
    <property type="project" value="UniProtKB-UniRule"/>
</dbReference>
<dbReference type="InterPro" id="IPR001238">
    <property type="entry name" value="DNA-binding_RecF"/>
</dbReference>
<accession>A0A975AHG1</accession>
<keyword evidence="7 12" id="KW-0227">DNA damage</keyword>
<dbReference type="InterPro" id="IPR003395">
    <property type="entry name" value="RecF/RecN/SMC_N"/>
</dbReference>
<evidence type="ECO:0000313" key="16">
    <source>
        <dbReference type="Proteomes" id="UP000663499"/>
    </source>
</evidence>
<comment type="function">
    <text evidence="12 13">The RecF protein is involved in DNA metabolism; it is required for DNA replication and normal SOS inducibility. RecF binds preferentially to single-stranded, linear DNA. It also seems to bind ATP.</text>
</comment>
<dbReference type="PANTHER" id="PTHR32182:SF0">
    <property type="entry name" value="DNA REPLICATION AND REPAIR PROTEIN RECF"/>
    <property type="match status" value="1"/>
</dbReference>
<feature type="domain" description="RecF/RecN/SMC N-terminal" evidence="14">
    <location>
        <begin position="3"/>
        <end position="366"/>
    </location>
</feature>
<name>A0A975AHG1_9FIRM</name>
<evidence type="ECO:0000256" key="3">
    <source>
        <dbReference type="ARBA" id="ARBA00020170"/>
    </source>
</evidence>
<dbReference type="AlphaFoldDB" id="A0A975AHG1"/>
<dbReference type="EMBL" id="CP071444">
    <property type="protein sequence ID" value="QSX07584.1"/>
    <property type="molecule type" value="Genomic_DNA"/>
</dbReference>
<evidence type="ECO:0000313" key="15">
    <source>
        <dbReference type="EMBL" id="QSX07584.1"/>
    </source>
</evidence>
<dbReference type="SUPFAM" id="SSF52540">
    <property type="entry name" value="P-loop containing nucleoside triphosphate hydrolases"/>
    <property type="match status" value="1"/>
</dbReference>
<reference evidence="15" key="1">
    <citation type="submission" date="2021-03" db="EMBL/GenBank/DDBJ databases">
        <title>Alkalibacter marinus sp. nov., isolated from tidal flat sediment.</title>
        <authorList>
            <person name="Namirimu T."/>
            <person name="Yang J.-A."/>
            <person name="Yang S.-H."/>
            <person name="Kim Y.-J."/>
            <person name="Kwon K.K."/>
        </authorList>
    </citation>
    <scope>NUCLEOTIDE SEQUENCE</scope>
    <source>
        <strain evidence="15">ES005</strain>
    </source>
</reference>
<dbReference type="Gene3D" id="3.40.50.300">
    <property type="entry name" value="P-loop containing nucleotide triphosphate hydrolases"/>
    <property type="match status" value="1"/>
</dbReference>
<evidence type="ECO:0000256" key="8">
    <source>
        <dbReference type="ARBA" id="ARBA00022840"/>
    </source>
</evidence>
<evidence type="ECO:0000256" key="9">
    <source>
        <dbReference type="ARBA" id="ARBA00023125"/>
    </source>
</evidence>
<proteinExistence type="inferred from homology"/>
<evidence type="ECO:0000256" key="2">
    <source>
        <dbReference type="ARBA" id="ARBA00008016"/>
    </source>
</evidence>
<evidence type="ECO:0000259" key="14">
    <source>
        <dbReference type="Pfam" id="PF02463"/>
    </source>
</evidence>
<evidence type="ECO:0000256" key="7">
    <source>
        <dbReference type="ARBA" id="ARBA00022763"/>
    </source>
</evidence>
<feature type="binding site" evidence="12">
    <location>
        <begin position="30"/>
        <end position="37"/>
    </location>
    <ligand>
        <name>ATP</name>
        <dbReference type="ChEBI" id="CHEBI:30616"/>
    </ligand>
</feature>
<keyword evidence="4 12" id="KW-0963">Cytoplasm</keyword>